<evidence type="ECO:0000256" key="6">
    <source>
        <dbReference type="ARBA" id="ARBA00022827"/>
    </source>
</evidence>
<dbReference type="GO" id="GO:0005777">
    <property type="term" value="C:peroxisome"/>
    <property type="evidence" value="ECO:0007669"/>
    <property type="project" value="UniProtKB-SubCell"/>
</dbReference>
<keyword evidence="7" id="KW-0276">Fatty acid metabolism</keyword>
<keyword evidence="6 11" id="KW-0274">FAD</keyword>
<dbReference type="PANTHER" id="PTHR10909:SF250">
    <property type="entry name" value="PEROXISOMAL ACYL-COENZYME A OXIDASE 1"/>
    <property type="match status" value="1"/>
</dbReference>
<evidence type="ECO:0000259" key="14">
    <source>
        <dbReference type="Pfam" id="PF01756"/>
    </source>
</evidence>
<feature type="binding site" evidence="13">
    <location>
        <position position="144"/>
    </location>
    <ligand>
        <name>FAD</name>
        <dbReference type="ChEBI" id="CHEBI:57692"/>
    </ligand>
</feature>
<feature type="binding site" evidence="13">
    <location>
        <position position="183"/>
    </location>
    <ligand>
        <name>FAD</name>
        <dbReference type="ChEBI" id="CHEBI:57692"/>
    </ligand>
</feature>
<dbReference type="Proteomes" id="UP000481153">
    <property type="component" value="Unassembled WGS sequence"/>
</dbReference>
<dbReference type="InterPro" id="IPR002655">
    <property type="entry name" value="Acyl-CoA_oxidase_C"/>
</dbReference>
<keyword evidence="5 11" id="KW-0285">Flavoprotein</keyword>
<protein>
    <recommendedName>
        <fullName evidence="11">Acyl-coenzyme A oxidase</fullName>
    </recommendedName>
</protein>
<feature type="active site" description="Proton acceptor" evidence="12">
    <location>
        <position position="432"/>
    </location>
</feature>
<dbReference type="EMBL" id="VJMJ01000100">
    <property type="protein sequence ID" value="KAF0735284.1"/>
    <property type="molecule type" value="Genomic_DNA"/>
</dbReference>
<reference evidence="17 18" key="1">
    <citation type="submission" date="2019-07" db="EMBL/GenBank/DDBJ databases">
        <title>Genomics analysis of Aphanomyces spp. identifies a new class of oomycete effector associated with host adaptation.</title>
        <authorList>
            <person name="Gaulin E."/>
        </authorList>
    </citation>
    <scope>NUCLEOTIDE SEQUENCE [LARGE SCALE GENOMIC DNA]</scope>
    <source>
        <strain evidence="17 18">ATCC 201684</strain>
    </source>
</reference>
<comment type="catalytic activity">
    <reaction evidence="1">
        <text>a 2,3-saturated acyl-CoA + O2 = a (2E)-enoyl-CoA + H2O2</text>
        <dbReference type="Rhea" id="RHEA:38959"/>
        <dbReference type="ChEBI" id="CHEBI:15379"/>
        <dbReference type="ChEBI" id="CHEBI:16240"/>
        <dbReference type="ChEBI" id="CHEBI:58856"/>
        <dbReference type="ChEBI" id="CHEBI:65111"/>
        <dbReference type="EC" id="1.3.3.6"/>
    </reaction>
</comment>
<evidence type="ECO:0000259" key="16">
    <source>
        <dbReference type="Pfam" id="PF22924"/>
    </source>
</evidence>
<feature type="domain" description="Acyl-CoA oxidase C-terminal" evidence="14">
    <location>
        <begin position="484"/>
        <end position="652"/>
    </location>
</feature>
<evidence type="ECO:0000256" key="5">
    <source>
        <dbReference type="ARBA" id="ARBA00022630"/>
    </source>
</evidence>
<evidence type="ECO:0000256" key="3">
    <source>
        <dbReference type="ARBA" id="ARBA00004275"/>
    </source>
</evidence>
<dbReference type="GO" id="GO:0055088">
    <property type="term" value="P:lipid homeostasis"/>
    <property type="evidence" value="ECO:0007669"/>
    <property type="project" value="TreeGrafter"/>
</dbReference>
<evidence type="ECO:0000256" key="1">
    <source>
        <dbReference type="ARBA" id="ARBA00001201"/>
    </source>
</evidence>
<evidence type="ECO:0000256" key="4">
    <source>
        <dbReference type="ARBA" id="ARBA00006288"/>
    </source>
</evidence>
<comment type="caution">
    <text evidence="17">The sequence shown here is derived from an EMBL/GenBank/DDBJ whole genome shotgun (WGS) entry which is preliminary data.</text>
</comment>
<dbReference type="GO" id="GO:0033540">
    <property type="term" value="P:fatty acid beta-oxidation using acyl-CoA oxidase"/>
    <property type="evidence" value="ECO:0007669"/>
    <property type="project" value="TreeGrafter"/>
</dbReference>
<dbReference type="InterPro" id="IPR029320">
    <property type="entry name" value="Acyl-CoA_ox_N"/>
</dbReference>
<dbReference type="Gene3D" id="2.40.110.10">
    <property type="entry name" value="Butyryl-CoA Dehydrogenase, subunit A, domain 2"/>
    <property type="match status" value="1"/>
</dbReference>
<dbReference type="PIRSF" id="PIRSF000168">
    <property type="entry name" value="Acyl-CoA_oxidase"/>
    <property type="match status" value="1"/>
</dbReference>
<sequence>MSTTILDVERRKSPAGLSTELAETFYHGSRAKREQFRRLRALLEAHVLYDDGQKLLSEPIEEQRKRALRMSCLSEKLILTHKLNEEEADLLRNISYEFSGFESPILLHNAMFTKNIKSIFTPEQQASWGSSIESFKWLGCYAQTELGHGSNLRSLETTAMFLPDQDKFELHSPTLTSYKYWPGALASTANMAVVYARLLVHGKDYGVHSFLLQLRDFETHQTLPGITVGHIGRKIAFNNVDNGYLKLDRVLIPRTNMAMKFSTLSRDGVYSSVEGVKREISYFTMLQMRYNMMFMSGKCLSKAALIAVRYSAVRLQGLSATEPNKELQILDYQTQQHRLLPRVAESYAIMTTSHKYTAFCADATAMVDNGTEVDSIVLTMAHASSCALKIVASELCTNGIEVCRRACGGHGYLQSSGLPELLGYAAQFVTAEGENYVISQQTSRTLVKLLQGYRKGMALSTPDLQVLGAIDAPLPKWSASNIDYVAIFQRRFLALLKEFEATAKRYKSMDHAIQDNLIESHHLALSYGKYVLVHEFAAAVNALPASGVAKPHARNLFELFCVTQLQHDFGDFVSLAGLPSSTRSVLHKRLVDLLATLRPHAVALAEGFDHTDATLNSTLGRADGRVYEALMKSSLLYASDDIPAFTEYLQPLRQLHARL</sequence>
<dbReference type="SUPFAM" id="SSF56645">
    <property type="entry name" value="Acyl-CoA dehydrogenase NM domain-like"/>
    <property type="match status" value="1"/>
</dbReference>
<dbReference type="Pfam" id="PF14749">
    <property type="entry name" value="Acyl-CoA_ox_N"/>
    <property type="match status" value="1"/>
</dbReference>
<dbReference type="GO" id="GO:0071949">
    <property type="term" value="F:FAD binding"/>
    <property type="evidence" value="ECO:0007669"/>
    <property type="project" value="InterPro"/>
</dbReference>
<dbReference type="SUPFAM" id="SSF47203">
    <property type="entry name" value="Acyl-CoA dehydrogenase C-terminal domain-like"/>
    <property type="match status" value="2"/>
</dbReference>
<proteinExistence type="inferred from homology"/>
<dbReference type="InterPro" id="IPR055060">
    <property type="entry name" value="ACOX_C_alpha1"/>
</dbReference>
<dbReference type="FunFam" id="2.40.110.10:FF:000003">
    <property type="entry name" value="Acyl-coenzyme A oxidase"/>
    <property type="match status" value="1"/>
</dbReference>
<dbReference type="AlphaFoldDB" id="A0A6G0X637"/>
<keyword evidence="18" id="KW-1185">Reference proteome</keyword>
<keyword evidence="8" id="KW-0560">Oxidoreductase</keyword>
<dbReference type="VEuPathDB" id="FungiDB:AeMF1_003210"/>
<dbReference type="InterPro" id="IPR037069">
    <property type="entry name" value="AcylCoA_DH/ox_N_sf"/>
</dbReference>
<evidence type="ECO:0000256" key="10">
    <source>
        <dbReference type="ARBA" id="ARBA00023140"/>
    </source>
</evidence>
<feature type="domain" description="Acyl-CoA oxidase C-alpha1" evidence="16">
    <location>
        <begin position="282"/>
        <end position="447"/>
    </location>
</feature>
<evidence type="ECO:0000256" key="12">
    <source>
        <dbReference type="PIRSR" id="PIRSR000168-1"/>
    </source>
</evidence>
<dbReference type="FunFam" id="1.20.140.10:FF:000015">
    <property type="entry name" value="Acyl-coenzyme A oxidase"/>
    <property type="match status" value="1"/>
</dbReference>
<dbReference type="Pfam" id="PF22924">
    <property type="entry name" value="ACOX_C_alpha1"/>
    <property type="match status" value="1"/>
</dbReference>
<dbReference type="InterPro" id="IPR046373">
    <property type="entry name" value="Acyl-CoA_Oxase/DH_mid-dom_sf"/>
</dbReference>
<evidence type="ECO:0000313" key="17">
    <source>
        <dbReference type="EMBL" id="KAF0735284.1"/>
    </source>
</evidence>
<gene>
    <name evidence="17" type="ORF">Ae201684_008199</name>
</gene>
<evidence type="ECO:0000256" key="11">
    <source>
        <dbReference type="PIRNR" id="PIRNR000168"/>
    </source>
</evidence>
<feature type="domain" description="Acyl-coenzyme A oxidase N-terminal" evidence="15">
    <location>
        <begin position="24"/>
        <end position="136"/>
    </location>
</feature>
<dbReference type="InterPro" id="IPR012258">
    <property type="entry name" value="Acyl-CoA_oxidase"/>
</dbReference>
<dbReference type="GO" id="GO:0003997">
    <property type="term" value="F:acyl-CoA oxidase activity"/>
    <property type="evidence" value="ECO:0007669"/>
    <property type="project" value="UniProtKB-EC"/>
</dbReference>
<dbReference type="Gene3D" id="1.10.540.10">
    <property type="entry name" value="Acyl-CoA dehydrogenase/oxidase, N-terminal domain"/>
    <property type="match status" value="1"/>
</dbReference>
<evidence type="ECO:0000256" key="2">
    <source>
        <dbReference type="ARBA" id="ARBA00001974"/>
    </source>
</evidence>
<organism evidence="17 18">
    <name type="scientific">Aphanomyces euteiches</name>
    <dbReference type="NCBI Taxonomy" id="100861"/>
    <lineage>
        <taxon>Eukaryota</taxon>
        <taxon>Sar</taxon>
        <taxon>Stramenopiles</taxon>
        <taxon>Oomycota</taxon>
        <taxon>Saprolegniomycetes</taxon>
        <taxon>Saprolegniales</taxon>
        <taxon>Verrucalvaceae</taxon>
        <taxon>Aphanomyces</taxon>
    </lineage>
</organism>
<comment type="subcellular location">
    <subcellularLocation>
        <location evidence="3">Peroxisome</location>
    </subcellularLocation>
</comment>
<evidence type="ECO:0000313" key="18">
    <source>
        <dbReference type="Proteomes" id="UP000481153"/>
    </source>
</evidence>
<keyword evidence="10" id="KW-0576">Peroxisome</keyword>
<evidence type="ECO:0000259" key="15">
    <source>
        <dbReference type="Pfam" id="PF14749"/>
    </source>
</evidence>
<name>A0A6G0X637_9STRA</name>
<keyword evidence="9" id="KW-0443">Lipid metabolism</keyword>
<dbReference type="InterPro" id="IPR009100">
    <property type="entry name" value="AcylCoA_DH/oxidase_NM_dom_sf"/>
</dbReference>
<evidence type="ECO:0000256" key="13">
    <source>
        <dbReference type="PIRSR" id="PIRSR000168-2"/>
    </source>
</evidence>
<dbReference type="InterPro" id="IPR036250">
    <property type="entry name" value="AcylCo_DH-like_C"/>
</dbReference>
<accession>A0A6G0X637</accession>
<dbReference type="Gene3D" id="1.20.140.10">
    <property type="entry name" value="Butyryl-CoA Dehydrogenase, subunit A, domain 3"/>
    <property type="match status" value="2"/>
</dbReference>
<evidence type="ECO:0000256" key="8">
    <source>
        <dbReference type="ARBA" id="ARBA00023002"/>
    </source>
</evidence>
<dbReference type="Pfam" id="PF01756">
    <property type="entry name" value="ACOX"/>
    <property type="match status" value="1"/>
</dbReference>
<dbReference type="GO" id="GO:0005504">
    <property type="term" value="F:fatty acid binding"/>
    <property type="evidence" value="ECO:0007669"/>
    <property type="project" value="TreeGrafter"/>
</dbReference>
<dbReference type="PANTHER" id="PTHR10909">
    <property type="entry name" value="ELECTRON TRANSPORT OXIDOREDUCTASE"/>
    <property type="match status" value="1"/>
</dbReference>
<evidence type="ECO:0000256" key="9">
    <source>
        <dbReference type="ARBA" id="ARBA00023098"/>
    </source>
</evidence>
<comment type="cofactor">
    <cofactor evidence="2">
        <name>FAD</name>
        <dbReference type="ChEBI" id="CHEBI:57692"/>
    </cofactor>
</comment>
<evidence type="ECO:0000256" key="7">
    <source>
        <dbReference type="ARBA" id="ARBA00022832"/>
    </source>
</evidence>
<comment type="similarity">
    <text evidence="4 11">Belongs to the acyl-CoA oxidase family.</text>
</comment>